<dbReference type="PANTHER" id="PTHR37307">
    <property type="entry name" value="CELL DIVISION PROTEIN WHIA-RELATED"/>
    <property type="match status" value="1"/>
</dbReference>
<sequence>MAFASEVRTEILENLTLRKKFRRAQGYGLLLCSKHFDAGEISMTTERQEIAQLYRATLRDILGKGCEEIPITRTGMGNATRHYAVALSHPASRQKVLEYFGQQGDQINAEMIAREGEAAAFLSGAYLACGSVTDPEKNYLLEFTVYRAGLVEPLAALLEQVVGMPKFQLRRDQAVLYYRESENIEDALTAAGAPKSAMELMEVKIVRDMRNKVNRVTNCETANIDKTVTASARQIADIEYLILSLGLEGLPEELREVAVKRMENPELSLRELLGTLSEPLSRSGLNHRLSRLSRMAEELRTRNAD</sequence>
<evidence type="ECO:0000256" key="4">
    <source>
        <dbReference type="HAMAP-Rule" id="MF_01420"/>
    </source>
</evidence>
<organism evidence="7 8">
    <name type="scientific">Hydrogenoanaerobacterium saccharovorans</name>
    <dbReference type="NCBI Taxonomy" id="474960"/>
    <lineage>
        <taxon>Bacteria</taxon>
        <taxon>Bacillati</taxon>
        <taxon>Bacillota</taxon>
        <taxon>Clostridia</taxon>
        <taxon>Eubacteriales</taxon>
        <taxon>Oscillospiraceae</taxon>
        <taxon>Hydrogenoanaerobacterium</taxon>
    </lineage>
</organism>
<proteinExistence type="inferred from homology"/>
<dbReference type="InterPro" id="IPR023054">
    <property type="entry name" value="Sporulation_regulator_WhiA_C"/>
</dbReference>
<evidence type="ECO:0000313" key="7">
    <source>
        <dbReference type="EMBL" id="MBM6923042.1"/>
    </source>
</evidence>
<dbReference type="Pfam" id="PF02650">
    <property type="entry name" value="HTH_WhiA"/>
    <property type="match status" value="1"/>
</dbReference>
<dbReference type="HAMAP" id="MF_01420">
    <property type="entry name" value="HTH_type_WhiA"/>
    <property type="match status" value="1"/>
</dbReference>
<dbReference type="RefSeq" id="WP_204720303.1">
    <property type="nucleotide sequence ID" value="NZ_JACSNR010000004.1"/>
</dbReference>
<evidence type="ECO:0000256" key="1">
    <source>
        <dbReference type="ARBA" id="ARBA00022618"/>
    </source>
</evidence>
<protein>
    <recommendedName>
        <fullName evidence="4">Probable cell division protein WhiA</fullName>
    </recommendedName>
</protein>
<name>A0ABS2GKX6_9FIRM</name>
<dbReference type="EMBL" id="JACSNR010000004">
    <property type="protein sequence ID" value="MBM6923042.1"/>
    <property type="molecule type" value="Genomic_DNA"/>
</dbReference>
<dbReference type="SUPFAM" id="SSF55608">
    <property type="entry name" value="Homing endonucleases"/>
    <property type="match status" value="1"/>
</dbReference>
<dbReference type="Proteomes" id="UP000724149">
    <property type="component" value="Unassembled WGS sequence"/>
</dbReference>
<dbReference type="NCBIfam" id="TIGR00647">
    <property type="entry name" value="DNA_bind_WhiA"/>
    <property type="match status" value="1"/>
</dbReference>
<comment type="function">
    <text evidence="4">Involved in cell division and chromosome segregation.</text>
</comment>
<reference evidence="7 8" key="1">
    <citation type="journal article" date="2021" name="Sci. Rep.">
        <title>The distribution of antibiotic resistance genes in chicken gut microbiota commensals.</title>
        <authorList>
            <person name="Juricova H."/>
            <person name="Matiasovicova J."/>
            <person name="Kubasova T."/>
            <person name="Cejkova D."/>
            <person name="Rychlik I."/>
        </authorList>
    </citation>
    <scope>NUCLEOTIDE SEQUENCE [LARGE SCALE GENOMIC DNA]</scope>
    <source>
        <strain evidence="7 8">An564</strain>
    </source>
</reference>
<evidence type="ECO:0000259" key="5">
    <source>
        <dbReference type="Pfam" id="PF02650"/>
    </source>
</evidence>
<evidence type="ECO:0000313" key="8">
    <source>
        <dbReference type="Proteomes" id="UP000724149"/>
    </source>
</evidence>
<dbReference type="Pfam" id="PF14527">
    <property type="entry name" value="LAGLIDADG_WhiA"/>
    <property type="match status" value="1"/>
</dbReference>
<evidence type="ECO:0000256" key="2">
    <source>
        <dbReference type="ARBA" id="ARBA00023125"/>
    </source>
</evidence>
<dbReference type="InterPro" id="IPR003802">
    <property type="entry name" value="Sporulation_regulator_WhiA"/>
</dbReference>
<keyword evidence="3 4" id="KW-0131">Cell cycle</keyword>
<evidence type="ECO:0000259" key="6">
    <source>
        <dbReference type="Pfam" id="PF14527"/>
    </source>
</evidence>
<dbReference type="PANTHER" id="PTHR37307:SF1">
    <property type="entry name" value="CELL DIVISION PROTEIN WHIA-RELATED"/>
    <property type="match status" value="1"/>
</dbReference>
<dbReference type="Gene3D" id="3.10.28.10">
    <property type="entry name" value="Homing endonucleases"/>
    <property type="match status" value="1"/>
</dbReference>
<keyword evidence="1 4" id="KW-0132">Cell division</keyword>
<evidence type="ECO:0000256" key="3">
    <source>
        <dbReference type="ARBA" id="ARBA00023306"/>
    </source>
</evidence>
<keyword evidence="2 4" id="KW-0238">DNA-binding</keyword>
<keyword evidence="8" id="KW-1185">Reference proteome</keyword>
<dbReference type="GO" id="GO:0003677">
    <property type="term" value="F:DNA binding"/>
    <property type="evidence" value="ECO:0007669"/>
    <property type="project" value="UniProtKB-KW"/>
</dbReference>
<feature type="domain" description="WhiA LAGLIDADG-like" evidence="6">
    <location>
        <begin position="119"/>
        <end position="210"/>
    </location>
</feature>
<dbReference type="InterPro" id="IPR039518">
    <property type="entry name" value="WhiA_LAGLIDADG_dom"/>
</dbReference>
<comment type="caution">
    <text evidence="7">The sequence shown here is derived from an EMBL/GenBank/DDBJ whole genome shotgun (WGS) entry which is preliminary data.</text>
</comment>
<dbReference type="InterPro" id="IPR027434">
    <property type="entry name" value="Homing_endonucl"/>
</dbReference>
<comment type="similarity">
    <text evidence="4">Belongs to the WhiA family.</text>
</comment>
<gene>
    <name evidence="4 7" type="primary">whiA</name>
    <name evidence="7" type="ORF">H9X81_04960</name>
</gene>
<accession>A0ABS2GKX6</accession>
<feature type="domain" description="Sporulation regulator WhiA C-terminal" evidence="5">
    <location>
        <begin position="213"/>
        <end position="296"/>
    </location>
</feature>